<reference evidence="2 3" key="1">
    <citation type="submission" date="2016-08" db="EMBL/GenBank/DDBJ databases">
        <authorList>
            <person name="Loux V."/>
            <person name="Rue O."/>
        </authorList>
    </citation>
    <scope>NUCLEOTIDE SEQUENCE [LARGE SCALE GENOMIC DNA]</scope>
    <source>
        <strain evidence="2 3">AFSSA_08CEB44bac</strain>
    </source>
</reference>
<feature type="domain" description="DUF402" evidence="1">
    <location>
        <begin position="34"/>
        <end position="158"/>
    </location>
</feature>
<dbReference type="PANTHER" id="PTHR41271">
    <property type="entry name" value="DUF402 DOMAIN-CONTAINING PROTEIN"/>
    <property type="match status" value="1"/>
</dbReference>
<evidence type="ECO:0000259" key="1">
    <source>
        <dbReference type="Pfam" id="PF04167"/>
    </source>
</evidence>
<dbReference type="SUPFAM" id="SSF159234">
    <property type="entry name" value="FomD-like"/>
    <property type="match status" value="1"/>
</dbReference>
<evidence type="ECO:0000313" key="3">
    <source>
        <dbReference type="Proteomes" id="UP000242164"/>
    </source>
</evidence>
<dbReference type="InterPro" id="IPR007295">
    <property type="entry name" value="DUF402"/>
</dbReference>
<dbReference type="Pfam" id="PF04167">
    <property type="entry name" value="DUF402"/>
    <property type="match status" value="1"/>
</dbReference>
<dbReference type="PANTHER" id="PTHR41271:SF1">
    <property type="entry name" value="DUF402 DOMAIN-CONTAINING PROTEIN"/>
    <property type="match status" value="1"/>
</dbReference>
<dbReference type="AlphaFoldDB" id="A0AAX2CEK6"/>
<dbReference type="Proteomes" id="UP000242164">
    <property type="component" value="Unassembled WGS sequence"/>
</dbReference>
<accession>A0AAX2CEK6</accession>
<organism evidence="2 3">
    <name type="scientific">Bacillus cytotoxicus</name>
    <dbReference type="NCBI Taxonomy" id="580165"/>
    <lineage>
        <taxon>Bacteria</taxon>
        <taxon>Bacillati</taxon>
        <taxon>Bacillota</taxon>
        <taxon>Bacilli</taxon>
        <taxon>Bacillales</taxon>
        <taxon>Bacillaceae</taxon>
        <taxon>Bacillus</taxon>
        <taxon>Bacillus cereus group</taxon>
    </lineage>
</organism>
<proteinExistence type="predicted"/>
<dbReference type="RefSeq" id="WP_011984232.1">
    <property type="nucleotide sequence ID" value="NZ_CP024096.1"/>
</dbReference>
<gene>
    <name evidence="2" type="ORF">BCB44BAC_01296</name>
</gene>
<dbReference type="GeneID" id="33896508"/>
<sequence>MKRKYGNGASWKRLLQKTYEVRECEQGMLGILHVIKVKEPSYKQYDHSEICIVNDGYTWVQYFIKGKKFVITAMLDEQKNIVQYYIDIAKEFEIDENGLPYFDDLYLDVVLFPDGKIYLLDEDELEAAYAEETISRDEYNEAWDIARWVMERIEKEEFPWISILKREIETLK</sequence>
<dbReference type="EMBL" id="FMIK01000019">
    <property type="protein sequence ID" value="SCL88203.1"/>
    <property type="molecule type" value="Genomic_DNA"/>
</dbReference>
<protein>
    <recommendedName>
        <fullName evidence="1">DUF402 domain-containing protein</fullName>
    </recommendedName>
</protein>
<comment type="caution">
    <text evidence="2">The sequence shown here is derived from an EMBL/GenBank/DDBJ whole genome shotgun (WGS) entry which is preliminary data.</text>
</comment>
<name>A0AAX2CEK6_9BACI</name>
<dbReference type="InterPro" id="IPR035930">
    <property type="entry name" value="FomD-like_sf"/>
</dbReference>
<evidence type="ECO:0000313" key="2">
    <source>
        <dbReference type="EMBL" id="SCL88203.1"/>
    </source>
</evidence>
<dbReference type="Gene3D" id="2.40.380.10">
    <property type="entry name" value="FomD-like"/>
    <property type="match status" value="1"/>
</dbReference>